<dbReference type="HOGENOM" id="CLU_467714_0_0_1"/>
<evidence type="ECO:0000256" key="3">
    <source>
        <dbReference type="PROSITE-ProRule" id="PRU00023"/>
    </source>
</evidence>
<dbReference type="Proteomes" id="UP000054266">
    <property type="component" value="Unassembled WGS sequence"/>
</dbReference>
<keyword evidence="1" id="KW-0677">Repeat</keyword>
<evidence type="ECO:0000256" key="2">
    <source>
        <dbReference type="ARBA" id="ARBA00023043"/>
    </source>
</evidence>
<dbReference type="PANTHER" id="PTHR24171:SF8">
    <property type="entry name" value="BRCA1-ASSOCIATED RING DOMAIN PROTEIN 1"/>
    <property type="match status" value="1"/>
</dbReference>
<evidence type="ECO:0000313" key="6">
    <source>
        <dbReference type="Proteomes" id="UP000054266"/>
    </source>
</evidence>
<dbReference type="PROSITE" id="PS50297">
    <property type="entry name" value="ANK_REP_REGION"/>
    <property type="match status" value="2"/>
</dbReference>
<dbReference type="GO" id="GO:0085020">
    <property type="term" value="P:protein K6-linked ubiquitination"/>
    <property type="evidence" value="ECO:0007669"/>
    <property type="project" value="TreeGrafter"/>
</dbReference>
<feature type="compositionally biased region" description="Polar residues" evidence="4">
    <location>
        <begin position="169"/>
        <end position="204"/>
    </location>
</feature>
<dbReference type="AlphaFoldDB" id="A0A0D2CPQ7"/>
<feature type="repeat" description="ANK" evidence="3">
    <location>
        <begin position="494"/>
        <end position="534"/>
    </location>
</feature>
<keyword evidence="6" id="KW-1185">Reference proteome</keyword>
<dbReference type="InterPro" id="IPR036770">
    <property type="entry name" value="Ankyrin_rpt-contain_sf"/>
</dbReference>
<gene>
    <name evidence="5" type="ORF">PV04_06428</name>
</gene>
<dbReference type="Pfam" id="PF12796">
    <property type="entry name" value="Ank_2"/>
    <property type="match status" value="1"/>
</dbReference>
<evidence type="ECO:0000256" key="4">
    <source>
        <dbReference type="SAM" id="MobiDB-lite"/>
    </source>
</evidence>
<evidence type="ECO:0000256" key="1">
    <source>
        <dbReference type="ARBA" id="ARBA00022737"/>
    </source>
</evidence>
<accession>A0A0D2CPQ7</accession>
<keyword evidence="2 3" id="KW-0040">ANK repeat</keyword>
<organism evidence="5 6">
    <name type="scientific">Phialophora macrospora</name>
    <dbReference type="NCBI Taxonomy" id="1851006"/>
    <lineage>
        <taxon>Eukaryota</taxon>
        <taxon>Fungi</taxon>
        <taxon>Dikarya</taxon>
        <taxon>Ascomycota</taxon>
        <taxon>Pezizomycotina</taxon>
        <taxon>Eurotiomycetes</taxon>
        <taxon>Chaetothyriomycetidae</taxon>
        <taxon>Chaetothyriales</taxon>
        <taxon>Herpotrichiellaceae</taxon>
        <taxon>Phialophora</taxon>
    </lineage>
</organism>
<dbReference type="PANTHER" id="PTHR24171">
    <property type="entry name" value="ANKYRIN REPEAT DOMAIN-CONTAINING PROTEIN 39-RELATED"/>
    <property type="match status" value="1"/>
</dbReference>
<sequence>MEVLGTVASAAALTDMSGRILEFRHRIKQTPNELRLAVSRVNLLSRNLTLLSTIGDTLKCLDTGQDNAYLVLAETIEEAMRSHALIQDMLPRRATKQSRKSSLYWIFKDRAAYDELMRVVSGTETSVTAAIALVTLSEALAARKSSGHRGEPLPPTAYQAIAQHEQDESSVCQSDGGSSMTDDMQGAGSTASDSTLNAGPRNSQSSHLWGLCNIVRGTAFTSSCNKKTVAVSVQVELLRWLRVRIDVLMRLGLFNGASTLSLDGGRMSLKCLVSCNHAFLTASSEGDLPTMRKLLASKQASPAMVTEGGITPLCLSIEKGHTKAVELLLNEGADVSEPFGTKRTSPLSWALKHRCPDICRMLISRGANYFDLSIHNWSPIFYLWPQTKRNEDSRSTLLITMLRRRVDEFPWLHEKIVDREGWGLMHRAAVFGTPADVEALWNSGVDPFQPFWNSGWRVLHNVVDFGVHDNFLILFPQYEREFGLSKAREMPDSRGWTLLHIAIAKGHQEVIQGGHDLIVRTLLGLGADWEAKTKPSWDDSVPPSIRGQACSPIQLALAYGEPRYCELLRAIDDVVCSQDEDEWCDADDQFWYDASEDISG</sequence>
<dbReference type="Gene3D" id="1.25.40.20">
    <property type="entry name" value="Ankyrin repeat-containing domain"/>
    <property type="match status" value="2"/>
</dbReference>
<dbReference type="GO" id="GO:0004842">
    <property type="term" value="F:ubiquitin-protein transferase activity"/>
    <property type="evidence" value="ECO:0007669"/>
    <property type="project" value="TreeGrafter"/>
</dbReference>
<feature type="region of interest" description="Disordered" evidence="4">
    <location>
        <begin position="164"/>
        <end position="204"/>
    </location>
</feature>
<reference evidence="5 6" key="1">
    <citation type="submission" date="2015-01" db="EMBL/GenBank/DDBJ databases">
        <title>The Genome Sequence of Capronia semiimmersa CBS27337.</title>
        <authorList>
            <consortium name="The Broad Institute Genomics Platform"/>
            <person name="Cuomo C."/>
            <person name="de Hoog S."/>
            <person name="Gorbushina A."/>
            <person name="Stielow B."/>
            <person name="Teixiera M."/>
            <person name="Abouelleil A."/>
            <person name="Chapman S.B."/>
            <person name="Priest M."/>
            <person name="Young S.K."/>
            <person name="Wortman J."/>
            <person name="Nusbaum C."/>
            <person name="Birren B."/>
        </authorList>
    </citation>
    <scope>NUCLEOTIDE SEQUENCE [LARGE SCALE GENOMIC DNA]</scope>
    <source>
        <strain evidence="5 6">CBS 27337</strain>
    </source>
</reference>
<proteinExistence type="predicted"/>
<dbReference type="InterPro" id="IPR002110">
    <property type="entry name" value="Ankyrin_rpt"/>
</dbReference>
<dbReference type="PROSITE" id="PS50088">
    <property type="entry name" value="ANK_REPEAT"/>
    <property type="match status" value="2"/>
</dbReference>
<dbReference type="EMBL" id="KN846959">
    <property type="protein sequence ID" value="KIW67156.1"/>
    <property type="molecule type" value="Genomic_DNA"/>
</dbReference>
<dbReference type="Pfam" id="PF00023">
    <property type="entry name" value="Ank"/>
    <property type="match status" value="1"/>
</dbReference>
<dbReference type="STRING" id="5601.A0A0D2CPQ7"/>
<dbReference type="SUPFAM" id="SSF48403">
    <property type="entry name" value="Ankyrin repeat"/>
    <property type="match status" value="1"/>
</dbReference>
<dbReference type="SMART" id="SM00248">
    <property type="entry name" value="ANK"/>
    <property type="match status" value="4"/>
</dbReference>
<protein>
    <submittedName>
        <fullName evidence="5">Uncharacterized protein</fullName>
    </submittedName>
</protein>
<dbReference type="PRINTS" id="PR01415">
    <property type="entry name" value="ANKYRIN"/>
</dbReference>
<feature type="repeat" description="ANK" evidence="3">
    <location>
        <begin position="308"/>
        <end position="336"/>
    </location>
</feature>
<name>A0A0D2CPQ7_9EURO</name>
<evidence type="ECO:0000313" key="5">
    <source>
        <dbReference type="EMBL" id="KIW67156.1"/>
    </source>
</evidence>